<reference evidence="1 2" key="1">
    <citation type="submission" date="2014-12" db="EMBL/GenBank/DDBJ databases">
        <title>Draft genome sequence of Paenibacillus kamchatkensis strain B-2647.</title>
        <authorList>
            <person name="Karlyshev A.V."/>
            <person name="Kudryashova E.B."/>
        </authorList>
    </citation>
    <scope>NUCLEOTIDE SEQUENCE [LARGE SCALE GENOMIC DNA]</scope>
    <source>
        <strain evidence="1 2">VKM B-2647</strain>
    </source>
</reference>
<name>A0ABR5AJ63_9BACL</name>
<evidence type="ECO:0000313" key="2">
    <source>
        <dbReference type="Proteomes" id="UP000031967"/>
    </source>
</evidence>
<dbReference type="Proteomes" id="UP000031967">
    <property type="component" value="Unassembled WGS sequence"/>
</dbReference>
<gene>
    <name evidence="1" type="ORF">SD70_10210</name>
</gene>
<dbReference type="RefSeq" id="WP_041047459.1">
    <property type="nucleotide sequence ID" value="NZ_JXAK01000014.1"/>
</dbReference>
<proteinExistence type="predicted"/>
<sequence>MGDSDLLLRLECSLFFQQNPYTLETEEGVALRLGRISKELRPALEYLVGHGILDKIGEGESAIYRYLQPLVQEESDVL</sequence>
<dbReference type="EMBL" id="JXAK01000014">
    <property type="protein sequence ID" value="KIL40985.1"/>
    <property type="molecule type" value="Genomic_DNA"/>
</dbReference>
<comment type="caution">
    <text evidence="1">The sequence shown here is derived from an EMBL/GenBank/DDBJ whole genome shotgun (WGS) entry which is preliminary data.</text>
</comment>
<accession>A0ABR5AJ63</accession>
<keyword evidence="2" id="KW-1185">Reference proteome</keyword>
<evidence type="ECO:0000313" key="1">
    <source>
        <dbReference type="EMBL" id="KIL40985.1"/>
    </source>
</evidence>
<organism evidence="1 2">
    <name type="scientific">Gordoniibacillus kamchatkensis</name>
    <dbReference type="NCBI Taxonomy" id="1590651"/>
    <lineage>
        <taxon>Bacteria</taxon>
        <taxon>Bacillati</taxon>
        <taxon>Bacillota</taxon>
        <taxon>Bacilli</taxon>
        <taxon>Bacillales</taxon>
        <taxon>Paenibacillaceae</taxon>
        <taxon>Gordoniibacillus</taxon>
    </lineage>
</organism>
<protein>
    <submittedName>
        <fullName evidence="1">Uncharacterized protein</fullName>
    </submittedName>
</protein>